<evidence type="ECO:0000313" key="3">
    <source>
        <dbReference type="Proteomes" id="UP000237631"/>
    </source>
</evidence>
<protein>
    <submittedName>
        <fullName evidence="2">Uncharacterized protein</fullName>
    </submittedName>
</protein>
<keyword evidence="1" id="KW-0732">Signal</keyword>
<dbReference type="OrthoDB" id="10473725at2759"/>
<evidence type="ECO:0000256" key="1">
    <source>
        <dbReference type="SAM" id="SignalP"/>
    </source>
</evidence>
<feature type="chain" id="PRO_5015746193" evidence="1">
    <location>
        <begin position="18"/>
        <end position="192"/>
    </location>
</feature>
<organism evidence="2 3">
    <name type="scientific">Cercospora berteroae</name>
    <dbReference type="NCBI Taxonomy" id="357750"/>
    <lineage>
        <taxon>Eukaryota</taxon>
        <taxon>Fungi</taxon>
        <taxon>Dikarya</taxon>
        <taxon>Ascomycota</taxon>
        <taxon>Pezizomycotina</taxon>
        <taxon>Dothideomycetes</taxon>
        <taxon>Dothideomycetidae</taxon>
        <taxon>Mycosphaerellales</taxon>
        <taxon>Mycosphaerellaceae</taxon>
        <taxon>Cercospora</taxon>
    </lineage>
</organism>
<dbReference type="Proteomes" id="UP000237631">
    <property type="component" value="Unassembled WGS sequence"/>
</dbReference>
<evidence type="ECO:0000313" key="2">
    <source>
        <dbReference type="EMBL" id="PPJ51639.1"/>
    </source>
</evidence>
<accession>A0A2S6BVX8</accession>
<dbReference type="AlphaFoldDB" id="A0A2S6BVX8"/>
<keyword evidence="3" id="KW-1185">Reference proteome</keyword>
<comment type="caution">
    <text evidence="2">The sequence shown here is derived from an EMBL/GenBank/DDBJ whole genome shotgun (WGS) entry which is preliminary data.</text>
</comment>
<reference evidence="3" key="1">
    <citation type="journal article" date="2017" name="bioRxiv">
        <title>Conservation of a gene cluster reveals novel cercosporin biosynthetic mechanisms and extends production to the genus Colletotrichum.</title>
        <authorList>
            <person name="de Jonge R."/>
            <person name="Ebert M.K."/>
            <person name="Huitt-Roehl C.R."/>
            <person name="Pal P."/>
            <person name="Suttle J.C."/>
            <person name="Spanner R.E."/>
            <person name="Neubauer J.D."/>
            <person name="Jurick W.M.II."/>
            <person name="Stott K.A."/>
            <person name="Secor G.A."/>
            <person name="Thomma B.P.H.J."/>
            <person name="Van de Peer Y."/>
            <person name="Townsend C.A."/>
            <person name="Bolton M.D."/>
        </authorList>
    </citation>
    <scope>NUCLEOTIDE SEQUENCE [LARGE SCALE GENOMIC DNA]</scope>
    <source>
        <strain evidence="3">CBS538.71</strain>
    </source>
</reference>
<feature type="signal peptide" evidence="1">
    <location>
        <begin position="1"/>
        <end position="17"/>
    </location>
</feature>
<gene>
    <name evidence="2" type="ORF">CBER1_08815</name>
</gene>
<name>A0A2S6BVX8_9PEZI</name>
<proteinExistence type="predicted"/>
<sequence length="192" mass="21709">MKFSPAFVALVAPLVLAQDFVNLGEVVDAPLQAASGVLNDAPVVEDLFPRKKFRFARGDGAGSNFGLPDSKDKRQYYPEPCYGDYCEATTTTTRSTRPPRSSSTTVTVNPLQWTFHFYKRICSSVFFADELRAQRLHGTVNQAIYHVFSDKLCTIFVCLLADELRKFDLPEKLGTHFRDKLCRTFVLDINKR</sequence>
<dbReference type="EMBL" id="PNEN01001745">
    <property type="protein sequence ID" value="PPJ51639.1"/>
    <property type="molecule type" value="Genomic_DNA"/>
</dbReference>